<reference evidence="1" key="1">
    <citation type="submission" date="2020-05" db="EMBL/GenBank/DDBJ databases">
        <title>Large-scale comparative analyses of tick genomes elucidate their genetic diversity and vector capacities.</title>
        <authorList>
            <person name="Jia N."/>
            <person name="Wang J."/>
            <person name="Shi W."/>
            <person name="Du L."/>
            <person name="Sun Y."/>
            <person name="Zhan W."/>
            <person name="Jiang J."/>
            <person name="Wang Q."/>
            <person name="Zhang B."/>
            <person name="Ji P."/>
            <person name="Sakyi L.B."/>
            <person name="Cui X."/>
            <person name="Yuan T."/>
            <person name="Jiang B."/>
            <person name="Yang W."/>
            <person name="Lam T.T.-Y."/>
            <person name="Chang Q."/>
            <person name="Ding S."/>
            <person name="Wang X."/>
            <person name="Zhu J."/>
            <person name="Ruan X."/>
            <person name="Zhao L."/>
            <person name="Wei J."/>
            <person name="Que T."/>
            <person name="Du C."/>
            <person name="Cheng J."/>
            <person name="Dai P."/>
            <person name="Han X."/>
            <person name="Huang E."/>
            <person name="Gao Y."/>
            <person name="Liu J."/>
            <person name="Shao H."/>
            <person name="Ye R."/>
            <person name="Li L."/>
            <person name="Wei W."/>
            <person name="Wang X."/>
            <person name="Wang C."/>
            <person name="Yang T."/>
            <person name="Huo Q."/>
            <person name="Li W."/>
            <person name="Guo W."/>
            <person name="Chen H."/>
            <person name="Zhou L."/>
            <person name="Ni X."/>
            <person name="Tian J."/>
            <person name="Zhou Y."/>
            <person name="Sheng Y."/>
            <person name="Liu T."/>
            <person name="Pan Y."/>
            <person name="Xia L."/>
            <person name="Li J."/>
            <person name="Zhao F."/>
            <person name="Cao W."/>
        </authorList>
    </citation>
    <scope>NUCLEOTIDE SEQUENCE</scope>
    <source>
        <strain evidence="1">Hyas-2018</strain>
    </source>
</reference>
<protein>
    <submittedName>
        <fullName evidence="1">Uncharacterized protein</fullName>
    </submittedName>
</protein>
<accession>A0ACB7RPS7</accession>
<gene>
    <name evidence="1" type="ORF">HPB50_001270</name>
</gene>
<dbReference type="EMBL" id="CM023488">
    <property type="protein sequence ID" value="KAH6923449.1"/>
    <property type="molecule type" value="Genomic_DNA"/>
</dbReference>
<keyword evidence="2" id="KW-1185">Reference proteome</keyword>
<name>A0ACB7RPS7_HYAAI</name>
<organism evidence="1 2">
    <name type="scientific">Hyalomma asiaticum</name>
    <name type="common">Tick</name>
    <dbReference type="NCBI Taxonomy" id="266040"/>
    <lineage>
        <taxon>Eukaryota</taxon>
        <taxon>Metazoa</taxon>
        <taxon>Ecdysozoa</taxon>
        <taxon>Arthropoda</taxon>
        <taxon>Chelicerata</taxon>
        <taxon>Arachnida</taxon>
        <taxon>Acari</taxon>
        <taxon>Parasitiformes</taxon>
        <taxon>Ixodida</taxon>
        <taxon>Ixodoidea</taxon>
        <taxon>Ixodidae</taxon>
        <taxon>Hyalomminae</taxon>
        <taxon>Hyalomma</taxon>
    </lineage>
</organism>
<evidence type="ECO:0000313" key="1">
    <source>
        <dbReference type="EMBL" id="KAH6923449.1"/>
    </source>
</evidence>
<sequence length="96" mass="10562">MGRLKTKQAARSSQNTNLLQEAGTLFNDNTDIAKLKGIFDRLTSSDLKLSIIYAAIEKHIPVDQLEAEYDTAAEYNDQAIAMLAEMSCQIAALEPT</sequence>
<proteinExistence type="predicted"/>
<dbReference type="Proteomes" id="UP000821845">
    <property type="component" value="Chromosome 8"/>
</dbReference>
<evidence type="ECO:0000313" key="2">
    <source>
        <dbReference type="Proteomes" id="UP000821845"/>
    </source>
</evidence>
<comment type="caution">
    <text evidence="1">The sequence shown here is derived from an EMBL/GenBank/DDBJ whole genome shotgun (WGS) entry which is preliminary data.</text>
</comment>